<dbReference type="PROSITE" id="PS51930">
    <property type="entry name" value="BMC_2"/>
    <property type="match status" value="2"/>
</dbReference>
<dbReference type="InterPro" id="IPR050575">
    <property type="entry name" value="BMC_shell"/>
</dbReference>
<reference evidence="5 6" key="1">
    <citation type="submission" date="2023-08" db="EMBL/GenBank/DDBJ databases">
        <title>Helicovermis profunda gen. nov., sp. nov., a novel mesophilic, fermentative bacterium within the Bacillota from a deep-sea hydrothermal vent chimney.</title>
        <authorList>
            <person name="Miyazaki U."/>
            <person name="Mizutani D."/>
            <person name="Hashimoto Y."/>
            <person name="Tame A."/>
            <person name="Sawayama S."/>
            <person name="Miyazaki J."/>
            <person name="Takai K."/>
            <person name="Nakagawa S."/>
        </authorList>
    </citation>
    <scope>NUCLEOTIDE SEQUENCE [LARGE SCALE GENOMIC DNA]</scope>
    <source>
        <strain evidence="5 6">S502</strain>
    </source>
</reference>
<dbReference type="CDD" id="cd07053">
    <property type="entry name" value="BMC_PduT_repeat1"/>
    <property type="match status" value="1"/>
</dbReference>
<dbReference type="Proteomes" id="UP001321786">
    <property type="component" value="Chromosome"/>
</dbReference>
<keyword evidence="6" id="KW-1185">Reference proteome</keyword>
<dbReference type="InterPro" id="IPR000249">
    <property type="entry name" value="BMC_dom"/>
</dbReference>
<evidence type="ECO:0000313" key="5">
    <source>
        <dbReference type="EMBL" id="BEP27858.1"/>
    </source>
</evidence>
<dbReference type="SUPFAM" id="SSF143414">
    <property type="entry name" value="CcmK-like"/>
    <property type="match status" value="2"/>
</dbReference>
<dbReference type="PIRSF" id="PIRSF034834">
    <property type="entry name" value="PduT"/>
    <property type="match status" value="1"/>
</dbReference>
<evidence type="ECO:0000256" key="1">
    <source>
        <dbReference type="ARBA" id="ARBA00024322"/>
    </source>
</evidence>
<dbReference type="AlphaFoldDB" id="A0AAU9EEL2"/>
<feature type="domain" description="BMC" evidence="4">
    <location>
        <begin position="96"/>
        <end position="181"/>
    </location>
</feature>
<dbReference type="RefSeq" id="WP_338536217.1">
    <property type="nucleotide sequence ID" value="NZ_AP028654.1"/>
</dbReference>
<dbReference type="InterPro" id="IPR044872">
    <property type="entry name" value="CcmK/CsoS1_BMC"/>
</dbReference>
<dbReference type="SMART" id="SM00877">
    <property type="entry name" value="BMC"/>
    <property type="match status" value="2"/>
</dbReference>
<dbReference type="PANTHER" id="PTHR33941:SF11">
    <property type="entry name" value="BACTERIAL MICROCOMPARTMENT SHELL PROTEIN PDUJ"/>
    <property type="match status" value="1"/>
</dbReference>
<evidence type="ECO:0000256" key="3">
    <source>
        <dbReference type="PROSITE-ProRule" id="PRU01278"/>
    </source>
</evidence>
<dbReference type="InterPro" id="IPR037233">
    <property type="entry name" value="CcmK-like_sf"/>
</dbReference>
<evidence type="ECO:0000256" key="2">
    <source>
        <dbReference type="ARBA" id="ARBA00024446"/>
    </source>
</evidence>
<evidence type="ECO:0000259" key="4">
    <source>
        <dbReference type="PROSITE" id="PS51930"/>
    </source>
</evidence>
<evidence type="ECO:0000313" key="6">
    <source>
        <dbReference type="Proteomes" id="UP001321786"/>
    </source>
</evidence>
<gene>
    <name evidence="5" type="ORF">HLPR_01890</name>
</gene>
<dbReference type="PANTHER" id="PTHR33941">
    <property type="entry name" value="PROPANEDIOL UTILIZATION PROTEIN PDUA"/>
    <property type="match status" value="1"/>
</dbReference>
<dbReference type="KEGG" id="hprf:HLPR_01890"/>
<dbReference type="Pfam" id="PF00936">
    <property type="entry name" value="BMC"/>
    <property type="match status" value="2"/>
</dbReference>
<dbReference type="Gene3D" id="3.30.70.1710">
    <property type="match status" value="2"/>
</dbReference>
<organism evidence="5 6">
    <name type="scientific">Helicovermis profundi</name>
    <dbReference type="NCBI Taxonomy" id="3065157"/>
    <lineage>
        <taxon>Bacteria</taxon>
        <taxon>Bacillati</taxon>
        <taxon>Bacillota</taxon>
        <taxon>Clostridia</taxon>
        <taxon>Helicovermis</taxon>
    </lineage>
</organism>
<sequence>MGKAIGVMEFRSIGKGIESLDAMLKCASVSVILSRIICIGKYFVIITGDVAAVENAINTGNIIGTNEVKGSLIIPSVAEGVLEKINVKIDKSDIKALGIVETKSLAYGILAANSVKKSSNVELLKVSIMLGLGGKCLVLFTGDVASVESALEYTKNKINDNPKIVSAISIPSPSKELIDAL</sequence>
<protein>
    <submittedName>
        <fullName evidence="5">BMC domain-containing protein</fullName>
    </submittedName>
</protein>
<name>A0AAU9EEL2_9FIRM</name>
<accession>A0AAU9EEL2</accession>
<keyword evidence="2" id="KW-1283">Bacterial microcompartment</keyword>
<dbReference type="InterPro" id="IPR011238">
    <property type="entry name" value="Micro_shell_prot_PduT"/>
</dbReference>
<feature type="domain" description="BMC" evidence="4">
    <location>
        <begin position="4"/>
        <end position="86"/>
    </location>
</feature>
<comment type="similarity">
    <text evidence="3">Belongs to the bacterial microcompartments protein family.</text>
</comment>
<proteinExistence type="inferred from homology"/>
<dbReference type="EMBL" id="AP028654">
    <property type="protein sequence ID" value="BEP27858.1"/>
    <property type="molecule type" value="Genomic_DNA"/>
</dbReference>
<comment type="subcellular location">
    <subcellularLocation>
        <location evidence="1">Bacterial microcompartment</location>
    </subcellularLocation>
</comment>
<dbReference type="GO" id="GO:0031469">
    <property type="term" value="C:bacterial microcompartment"/>
    <property type="evidence" value="ECO:0007669"/>
    <property type="project" value="UniProtKB-SubCell"/>
</dbReference>
<dbReference type="CDD" id="cd07054">
    <property type="entry name" value="BMC_PduT_repeat2"/>
    <property type="match status" value="1"/>
</dbReference>